<dbReference type="GO" id="GO:0008143">
    <property type="term" value="F:poly(A) binding"/>
    <property type="evidence" value="ECO:0007669"/>
    <property type="project" value="TreeGrafter"/>
</dbReference>
<dbReference type="InterPro" id="IPR000504">
    <property type="entry name" value="RRM_dom"/>
</dbReference>
<dbReference type="InterPro" id="IPR035979">
    <property type="entry name" value="RBD_domain_sf"/>
</dbReference>
<evidence type="ECO:0000313" key="8">
    <source>
        <dbReference type="Proteomes" id="UP000676310"/>
    </source>
</evidence>
<evidence type="ECO:0000256" key="2">
    <source>
        <dbReference type="PROSITE-ProRule" id="PRU00176"/>
    </source>
</evidence>
<dbReference type="SUPFAM" id="SSF54695">
    <property type="entry name" value="POZ domain"/>
    <property type="match status" value="1"/>
</dbReference>
<reference evidence="7" key="1">
    <citation type="submission" date="2021-05" db="EMBL/GenBank/DDBJ databases">
        <authorList>
            <person name="Stam R."/>
        </authorList>
    </citation>
    <scope>NUCLEOTIDE SEQUENCE</scope>
    <source>
        <strain evidence="7">CS162</strain>
    </source>
</reference>
<comment type="caution">
    <text evidence="7">The sequence shown here is derived from an EMBL/GenBank/DDBJ whole genome shotgun (WGS) entry which is preliminary data.</text>
</comment>
<protein>
    <recommendedName>
        <fullName evidence="9">RRM domain-containing protein</fullName>
    </recommendedName>
</protein>
<evidence type="ECO:0000259" key="6">
    <source>
        <dbReference type="PROSITE" id="PS50102"/>
    </source>
</evidence>
<dbReference type="PANTHER" id="PTHR23236:SF12">
    <property type="entry name" value="EUKARYOTIC INITIATION FACTOR 4B-RELATED"/>
    <property type="match status" value="1"/>
</dbReference>
<dbReference type="Gene3D" id="3.30.710.10">
    <property type="entry name" value="Potassium Channel Kv1.1, Chain A"/>
    <property type="match status" value="1"/>
</dbReference>
<dbReference type="CDD" id="cd12306">
    <property type="entry name" value="RRM_II_PABPs"/>
    <property type="match status" value="1"/>
</dbReference>
<dbReference type="OrthoDB" id="4726at2759"/>
<dbReference type="EMBL" id="CAJRGZ010000027">
    <property type="protein sequence ID" value="CAG5181919.1"/>
    <property type="molecule type" value="Genomic_DNA"/>
</dbReference>
<accession>A0A8J2N993</accession>
<keyword evidence="8" id="KW-1185">Reference proteome</keyword>
<dbReference type="AlphaFoldDB" id="A0A8J2N993"/>
<dbReference type="Proteomes" id="UP000676310">
    <property type="component" value="Unassembled WGS sequence"/>
</dbReference>
<feature type="domain" description="BTB" evidence="5">
    <location>
        <begin position="213"/>
        <end position="282"/>
    </location>
</feature>
<dbReference type="Gene3D" id="3.30.70.330">
    <property type="match status" value="1"/>
</dbReference>
<dbReference type="InterPro" id="IPR000210">
    <property type="entry name" value="BTB/POZ_dom"/>
</dbReference>
<dbReference type="SUPFAM" id="SSF54928">
    <property type="entry name" value="RNA-binding domain, RBD"/>
    <property type="match status" value="1"/>
</dbReference>
<organism evidence="7 8">
    <name type="scientific">Alternaria atra</name>
    <dbReference type="NCBI Taxonomy" id="119953"/>
    <lineage>
        <taxon>Eukaryota</taxon>
        <taxon>Fungi</taxon>
        <taxon>Dikarya</taxon>
        <taxon>Ascomycota</taxon>
        <taxon>Pezizomycotina</taxon>
        <taxon>Dothideomycetes</taxon>
        <taxon>Pleosporomycetidae</taxon>
        <taxon>Pleosporales</taxon>
        <taxon>Pleosporineae</taxon>
        <taxon>Pleosporaceae</taxon>
        <taxon>Alternaria</taxon>
        <taxon>Alternaria sect. Ulocladioides</taxon>
    </lineage>
</organism>
<dbReference type="PROSITE" id="PS50102">
    <property type="entry name" value="RRM"/>
    <property type="match status" value="1"/>
</dbReference>
<dbReference type="InterPro" id="IPR011333">
    <property type="entry name" value="SKP1/BTB/POZ_sf"/>
</dbReference>
<evidence type="ECO:0000313" key="7">
    <source>
        <dbReference type="EMBL" id="CAG5181919.1"/>
    </source>
</evidence>
<proteinExistence type="predicted"/>
<dbReference type="InterPro" id="IPR012677">
    <property type="entry name" value="Nucleotide-bd_a/b_plait_sf"/>
</dbReference>
<dbReference type="RefSeq" id="XP_043173472.1">
    <property type="nucleotide sequence ID" value="XM_043317537.1"/>
</dbReference>
<keyword evidence="3" id="KW-0175">Coiled coil</keyword>
<name>A0A8J2N993_9PLEO</name>
<feature type="domain" description="RRM" evidence="6">
    <location>
        <begin position="490"/>
        <end position="567"/>
    </location>
</feature>
<dbReference type="SMART" id="SM00360">
    <property type="entry name" value="RRM"/>
    <property type="match status" value="1"/>
</dbReference>
<dbReference type="PANTHER" id="PTHR23236">
    <property type="entry name" value="EUKARYOTIC TRANSLATION INITIATION FACTOR 4B/4H"/>
    <property type="match status" value="1"/>
</dbReference>
<feature type="region of interest" description="Disordered" evidence="4">
    <location>
        <begin position="566"/>
        <end position="593"/>
    </location>
</feature>
<feature type="compositionally biased region" description="Gly residues" evidence="4">
    <location>
        <begin position="573"/>
        <end position="593"/>
    </location>
</feature>
<dbReference type="PROSITE" id="PS50097">
    <property type="entry name" value="BTB"/>
    <property type="match status" value="1"/>
</dbReference>
<dbReference type="GeneID" id="67022174"/>
<evidence type="ECO:0008006" key="9">
    <source>
        <dbReference type="Google" id="ProtNLM"/>
    </source>
</evidence>
<gene>
    <name evidence="7" type="ORF">ALTATR162_LOCUS9901</name>
</gene>
<evidence type="ECO:0000256" key="1">
    <source>
        <dbReference type="ARBA" id="ARBA00022884"/>
    </source>
</evidence>
<keyword evidence="1 2" id="KW-0694">RNA-binding</keyword>
<dbReference type="Pfam" id="PF00076">
    <property type="entry name" value="RRM_1"/>
    <property type="match status" value="1"/>
</dbReference>
<dbReference type="GO" id="GO:0005737">
    <property type="term" value="C:cytoplasm"/>
    <property type="evidence" value="ECO:0007669"/>
    <property type="project" value="TreeGrafter"/>
</dbReference>
<feature type="region of interest" description="Disordered" evidence="4">
    <location>
        <begin position="393"/>
        <end position="414"/>
    </location>
</feature>
<evidence type="ECO:0000256" key="4">
    <source>
        <dbReference type="SAM" id="MobiDB-lite"/>
    </source>
</evidence>
<evidence type="ECO:0000256" key="3">
    <source>
        <dbReference type="SAM" id="Coils"/>
    </source>
</evidence>
<evidence type="ECO:0000259" key="5">
    <source>
        <dbReference type="PROSITE" id="PS50097"/>
    </source>
</evidence>
<feature type="coiled-coil region" evidence="3">
    <location>
        <begin position="449"/>
        <end position="476"/>
    </location>
</feature>
<sequence>MLVDYYRCWEAFDLIAEVWITDLRARYAGPTTYGRELMLWMLVSWVSKLETEFNLSTLMALRQSDETVLRDMELGTPPAILQTLEARRSELIQEAIGVCQGWFDKFCGTYTCIEDKNQSFECGSVLLGTLTKPMNSMGILSPKPAAPYSGFGLERFQHRIKSINTPGWHVRQLSSHVRADYRTFLLPLTFEINPLDHDIWHPQLLTRVASVEETIIVKIGEEGKEYILNTEVLKRHTGYFRGALSGAFRETDDGVIKITDVEIDAFDTFADWLNNGNVGADVYTDRGCHPSIATQSYVLADRLIVPGLKSALMDGYFTRVTPPVPWFPTSCLITYALSNLPDNDPLLRLCVDVWAVEDIVYTVFKHWKAEFSALPEEFLLNHRSRPGTFTLARHTTIPEPSCPTPRLNRSARKMSVSIPRKIPTKRYDTIHPGAREKLLERTTLPGEEISAMRRRVQEMEEEAQKLRQMQSETDLERHEMRESKEDVDARSVFVGNVDYGASPEEIQAHFQSIGSINRVTILLDKFTGHPKGYAYVEFTEPHLVNEALVLDNSQFRSRNLKVVPKRTNLPGMTRGGRGGRGGPRGGGYGGRGSPYGRGGYGGGYGGGAPRGGGYRGGYRGGRGGSAYRPY</sequence>